<evidence type="ECO:0000256" key="1">
    <source>
        <dbReference type="SAM" id="MobiDB-lite"/>
    </source>
</evidence>
<keyword evidence="3" id="KW-1185">Reference proteome</keyword>
<dbReference type="OrthoDB" id="49186at2759"/>
<dbReference type="EMBL" id="CAICTM010002966">
    <property type="protein sequence ID" value="CAB9530631.1"/>
    <property type="molecule type" value="Genomic_DNA"/>
</dbReference>
<name>A0A9N8F0K2_9STRA</name>
<feature type="compositionally biased region" description="Low complexity" evidence="1">
    <location>
        <begin position="41"/>
        <end position="50"/>
    </location>
</feature>
<accession>A0A9N8F0K2</accession>
<evidence type="ECO:0000313" key="3">
    <source>
        <dbReference type="Proteomes" id="UP001153069"/>
    </source>
</evidence>
<dbReference type="AlphaFoldDB" id="A0A9N8F0K2"/>
<evidence type="ECO:0000313" key="2">
    <source>
        <dbReference type="EMBL" id="CAB9530631.1"/>
    </source>
</evidence>
<feature type="region of interest" description="Disordered" evidence="1">
    <location>
        <begin position="28"/>
        <end position="61"/>
    </location>
</feature>
<reference evidence="2" key="1">
    <citation type="submission" date="2020-06" db="EMBL/GenBank/DDBJ databases">
        <authorList>
            <consortium name="Plant Systems Biology data submission"/>
        </authorList>
    </citation>
    <scope>NUCLEOTIDE SEQUENCE</scope>
    <source>
        <strain evidence="2">D6</strain>
    </source>
</reference>
<organism evidence="2 3">
    <name type="scientific">Seminavis robusta</name>
    <dbReference type="NCBI Taxonomy" id="568900"/>
    <lineage>
        <taxon>Eukaryota</taxon>
        <taxon>Sar</taxon>
        <taxon>Stramenopiles</taxon>
        <taxon>Ochrophyta</taxon>
        <taxon>Bacillariophyta</taxon>
        <taxon>Bacillariophyceae</taxon>
        <taxon>Bacillariophycidae</taxon>
        <taxon>Naviculales</taxon>
        <taxon>Naviculaceae</taxon>
        <taxon>Seminavis</taxon>
    </lineage>
</organism>
<proteinExistence type="predicted"/>
<sequence>MVAINKIIGTCCGTNELVSTLMSHLPFGKNNDEEQAEEVKPNPQQKPQNKPNKKKKGKFTDKEMKYELTMWKDLPLKVRKAAKELGYEQESWDSSSLLPIGHKHWHALTEDERKAVEALGWEKEAWEKQYQETAYGDLPELQKKAAAAVGITDDHTWHHWPHDLEHSHWDDLKDEQKQAMAVFGWTKSEWDH</sequence>
<dbReference type="Proteomes" id="UP001153069">
    <property type="component" value="Unassembled WGS sequence"/>
</dbReference>
<comment type="caution">
    <text evidence="2">The sequence shown here is derived from an EMBL/GenBank/DDBJ whole genome shotgun (WGS) entry which is preliminary data.</text>
</comment>
<protein>
    <submittedName>
        <fullName evidence="2">Uncharacterized protein</fullName>
    </submittedName>
</protein>
<gene>
    <name evidence="2" type="ORF">SEMRO_2968_G341170.1</name>
</gene>